<keyword evidence="2" id="KW-0521">NADP</keyword>
<keyword evidence="5" id="KW-1185">Reference proteome</keyword>
<organism evidence="4 5">
    <name type="scientific">Spongisporangium articulatum</name>
    <dbReference type="NCBI Taxonomy" id="3362603"/>
    <lineage>
        <taxon>Bacteria</taxon>
        <taxon>Bacillati</taxon>
        <taxon>Actinomycetota</taxon>
        <taxon>Actinomycetes</taxon>
        <taxon>Kineosporiales</taxon>
        <taxon>Kineosporiaceae</taxon>
        <taxon>Spongisporangium</taxon>
    </lineage>
</organism>
<accession>A0ABW8AKE1</accession>
<gene>
    <name evidence="4" type="ORF">ACIB24_07030</name>
</gene>
<dbReference type="RefSeq" id="WP_398277270.1">
    <property type="nucleotide sequence ID" value="NZ_JBITLV010000002.1"/>
</dbReference>
<protein>
    <submittedName>
        <fullName evidence="4">SDR family oxidoreductase</fullName>
    </submittedName>
</protein>
<dbReference type="Pfam" id="PF05368">
    <property type="entry name" value="NmrA"/>
    <property type="match status" value="1"/>
</dbReference>
<dbReference type="Proteomes" id="UP001612915">
    <property type="component" value="Unassembled WGS sequence"/>
</dbReference>
<evidence type="ECO:0000313" key="5">
    <source>
        <dbReference type="Proteomes" id="UP001612915"/>
    </source>
</evidence>
<feature type="domain" description="NmrA-like" evidence="3">
    <location>
        <begin position="2"/>
        <end position="233"/>
    </location>
</feature>
<proteinExistence type="inferred from homology"/>
<dbReference type="PANTHER" id="PTHR42748">
    <property type="entry name" value="NITROGEN METABOLITE REPRESSION PROTEIN NMRA FAMILY MEMBER"/>
    <property type="match status" value="1"/>
</dbReference>
<name>A0ABW8AKE1_9ACTN</name>
<dbReference type="InterPro" id="IPR036291">
    <property type="entry name" value="NAD(P)-bd_dom_sf"/>
</dbReference>
<evidence type="ECO:0000256" key="1">
    <source>
        <dbReference type="ARBA" id="ARBA00006328"/>
    </source>
</evidence>
<sequence length="325" mass="35262">MILITSAAGGVGRPLVRDLSQRGLPVRAFVKNEQQARLVRNAGATEVVVGDLKRPGDLEAAVAGARQLYHAAPTQIIDEVPIARRLIAAAGENGVEHLLFHSVIHPEIPELTHHHQKLLVEGLLKESGLPVTVLRPSHYMQNYLDFWDLLQAGILTYPFSPDRIMGVVDVEDVAQAALEVLLAPESHLGQTYDLSTQALDRHQMARIWSRVLGHPVTAIRLPPDALNNPLAAAGALGPAVVRSLARTGLRSTPALARGLVRAPNARGVRGWPEDAREAYVRMLTYYDGHGLPPGDLTHLPALLGRAPTEYADFARREAAVRGAVR</sequence>
<comment type="similarity">
    <text evidence="1">Belongs to the NmrA-type oxidoreductase family.</text>
</comment>
<evidence type="ECO:0000259" key="3">
    <source>
        <dbReference type="Pfam" id="PF05368"/>
    </source>
</evidence>
<dbReference type="EMBL" id="JBITLV010000002">
    <property type="protein sequence ID" value="MFI7586812.1"/>
    <property type="molecule type" value="Genomic_DNA"/>
</dbReference>
<evidence type="ECO:0000256" key="2">
    <source>
        <dbReference type="ARBA" id="ARBA00022857"/>
    </source>
</evidence>
<dbReference type="InterPro" id="IPR051164">
    <property type="entry name" value="NmrA-like_oxidored"/>
</dbReference>
<reference evidence="4 5" key="1">
    <citation type="submission" date="2024-10" db="EMBL/GenBank/DDBJ databases">
        <title>The Natural Products Discovery Center: Release of the First 8490 Sequenced Strains for Exploring Actinobacteria Biosynthetic Diversity.</title>
        <authorList>
            <person name="Kalkreuter E."/>
            <person name="Kautsar S.A."/>
            <person name="Yang D."/>
            <person name="Bader C.D."/>
            <person name="Teijaro C.N."/>
            <person name="Fluegel L."/>
            <person name="Davis C.M."/>
            <person name="Simpson J.R."/>
            <person name="Lauterbach L."/>
            <person name="Steele A.D."/>
            <person name="Gui C."/>
            <person name="Meng S."/>
            <person name="Li G."/>
            <person name="Viehrig K."/>
            <person name="Ye F."/>
            <person name="Su P."/>
            <person name="Kiefer A.F."/>
            <person name="Nichols A."/>
            <person name="Cepeda A.J."/>
            <person name="Yan W."/>
            <person name="Fan B."/>
            <person name="Jiang Y."/>
            <person name="Adhikari A."/>
            <person name="Zheng C.-J."/>
            <person name="Schuster L."/>
            <person name="Cowan T.M."/>
            <person name="Smanski M.J."/>
            <person name="Chevrette M.G."/>
            <person name="De Carvalho L.P.S."/>
            <person name="Shen B."/>
        </authorList>
    </citation>
    <scope>NUCLEOTIDE SEQUENCE [LARGE SCALE GENOMIC DNA]</scope>
    <source>
        <strain evidence="4 5">NPDC049639</strain>
    </source>
</reference>
<dbReference type="SUPFAM" id="SSF51735">
    <property type="entry name" value="NAD(P)-binding Rossmann-fold domains"/>
    <property type="match status" value="1"/>
</dbReference>
<dbReference type="PANTHER" id="PTHR42748:SF7">
    <property type="entry name" value="NMRA LIKE REDOX SENSOR 1-RELATED"/>
    <property type="match status" value="1"/>
</dbReference>
<comment type="caution">
    <text evidence="4">The sequence shown here is derived from an EMBL/GenBank/DDBJ whole genome shotgun (WGS) entry which is preliminary data.</text>
</comment>
<dbReference type="Gene3D" id="3.40.50.720">
    <property type="entry name" value="NAD(P)-binding Rossmann-like Domain"/>
    <property type="match status" value="1"/>
</dbReference>
<dbReference type="InterPro" id="IPR008030">
    <property type="entry name" value="NmrA-like"/>
</dbReference>
<evidence type="ECO:0000313" key="4">
    <source>
        <dbReference type="EMBL" id="MFI7586812.1"/>
    </source>
</evidence>